<accession>A0A9W7C8B6</accession>
<dbReference type="EMBL" id="BRXW01000037">
    <property type="protein sequence ID" value="GMI01837.1"/>
    <property type="molecule type" value="Genomic_DNA"/>
</dbReference>
<dbReference type="Proteomes" id="UP001165122">
    <property type="component" value="Unassembled WGS sequence"/>
</dbReference>
<feature type="compositionally biased region" description="Basic and acidic residues" evidence="1">
    <location>
        <begin position="117"/>
        <end position="137"/>
    </location>
</feature>
<name>A0A9W7C8B6_9STRA</name>
<proteinExistence type="predicted"/>
<dbReference type="AlphaFoldDB" id="A0A9W7C8B6"/>
<feature type="region of interest" description="Disordered" evidence="1">
    <location>
        <begin position="117"/>
        <end position="149"/>
    </location>
</feature>
<feature type="compositionally biased region" description="Basic residues" evidence="1">
    <location>
        <begin position="138"/>
        <end position="149"/>
    </location>
</feature>
<protein>
    <submittedName>
        <fullName evidence="2">Uncharacterized protein</fullName>
    </submittedName>
</protein>
<gene>
    <name evidence="2" type="ORF">TrLO_g3150</name>
</gene>
<organism evidence="2 3">
    <name type="scientific">Triparma laevis f. longispina</name>
    <dbReference type="NCBI Taxonomy" id="1714387"/>
    <lineage>
        <taxon>Eukaryota</taxon>
        <taxon>Sar</taxon>
        <taxon>Stramenopiles</taxon>
        <taxon>Ochrophyta</taxon>
        <taxon>Bolidophyceae</taxon>
        <taxon>Parmales</taxon>
        <taxon>Triparmaceae</taxon>
        <taxon>Triparma</taxon>
    </lineage>
</organism>
<keyword evidence="3" id="KW-1185">Reference proteome</keyword>
<evidence type="ECO:0000313" key="3">
    <source>
        <dbReference type="Proteomes" id="UP001165122"/>
    </source>
</evidence>
<reference evidence="3" key="1">
    <citation type="journal article" date="2023" name="Commun. Biol.">
        <title>Genome analysis of Parmales, the sister group of diatoms, reveals the evolutionary specialization of diatoms from phago-mixotrophs to photoautotrophs.</title>
        <authorList>
            <person name="Ban H."/>
            <person name="Sato S."/>
            <person name="Yoshikawa S."/>
            <person name="Yamada K."/>
            <person name="Nakamura Y."/>
            <person name="Ichinomiya M."/>
            <person name="Sato N."/>
            <person name="Blanc-Mathieu R."/>
            <person name="Endo H."/>
            <person name="Kuwata A."/>
            <person name="Ogata H."/>
        </authorList>
    </citation>
    <scope>NUCLEOTIDE SEQUENCE [LARGE SCALE GENOMIC DNA]</scope>
    <source>
        <strain evidence="3">NIES 3700</strain>
    </source>
</reference>
<sequence>MTSYTLTIPTSLIPQFLKQKSIPLPTSTTATSTSDFTYQTLSTTRDYLLKNSTLSPITSSIIIRKNFKLEDKGKGTKGTPNSGYNRVKQVSGLRKRWKGTGDISGIFEDGNDVVVMEVDKEEKKKKEKRKRSEDRGKKEKKSKSKKSKK</sequence>
<comment type="caution">
    <text evidence="2">The sequence shown here is derived from an EMBL/GenBank/DDBJ whole genome shotgun (WGS) entry which is preliminary data.</text>
</comment>
<evidence type="ECO:0000256" key="1">
    <source>
        <dbReference type="SAM" id="MobiDB-lite"/>
    </source>
</evidence>
<evidence type="ECO:0000313" key="2">
    <source>
        <dbReference type="EMBL" id="GMI01837.1"/>
    </source>
</evidence>
<dbReference type="OrthoDB" id="10563985at2759"/>